<protein>
    <submittedName>
        <fullName evidence="2">Uncharacterized protein</fullName>
    </submittedName>
</protein>
<evidence type="ECO:0000256" key="1">
    <source>
        <dbReference type="SAM" id="MobiDB-lite"/>
    </source>
</evidence>
<dbReference type="EMBL" id="BLXT01006160">
    <property type="protein sequence ID" value="GFO29469.1"/>
    <property type="molecule type" value="Genomic_DNA"/>
</dbReference>
<reference evidence="2 3" key="1">
    <citation type="journal article" date="2021" name="Elife">
        <title>Chloroplast acquisition without the gene transfer in kleptoplastic sea slugs, Plakobranchus ocellatus.</title>
        <authorList>
            <person name="Maeda T."/>
            <person name="Takahashi S."/>
            <person name="Yoshida T."/>
            <person name="Shimamura S."/>
            <person name="Takaki Y."/>
            <person name="Nagai Y."/>
            <person name="Toyoda A."/>
            <person name="Suzuki Y."/>
            <person name="Arimoto A."/>
            <person name="Ishii H."/>
            <person name="Satoh N."/>
            <person name="Nishiyama T."/>
            <person name="Hasebe M."/>
            <person name="Maruyama T."/>
            <person name="Minagawa J."/>
            <person name="Obokata J."/>
            <person name="Shigenobu S."/>
        </authorList>
    </citation>
    <scope>NUCLEOTIDE SEQUENCE [LARGE SCALE GENOMIC DNA]</scope>
</reference>
<proteinExistence type="predicted"/>
<sequence>MPRGATQLKAGDLVLAKRHLPGRVKIQDVWGEKVYVVVSTPPDQGGPFVIRPRDEDGVPRRVTGSEIRLYVAPVDLPQGPVHKQVDDTDTSSQSRPIPAPRRSTRLAKPPNKLDL</sequence>
<name>A0AAV4CEA9_9GAST</name>
<gene>
    <name evidence="2" type="ORF">PoB_005597400</name>
</gene>
<evidence type="ECO:0000313" key="2">
    <source>
        <dbReference type="EMBL" id="GFO29469.1"/>
    </source>
</evidence>
<accession>A0AAV4CEA9</accession>
<evidence type="ECO:0000313" key="3">
    <source>
        <dbReference type="Proteomes" id="UP000735302"/>
    </source>
</evidence>
<dbReference type="Proteomes" id="UP000735302">
    <property type="component" value="Unassembled WGS sequence"/>
</dbReference>
<comment type="caution">
    <text evidence="2">The sequence shown here is derived from an EMBL/GenBank/DDBJ whole genome shotgun (WGS) entry which is preliminary data.</text>
</comment>
<feature type="region of interest" description="Disordered" evidence="1">
    <location>
        <begin position="75"/>
        <end position="115"/>
    </location>
</feature>
<keyword evidence="3" id="KW-1185">Reference proteome</keyword>
<organism evidence="2 3">
    <name type="scientific">Plakobranchus ocellatus</name>
    <dbReference type="NCBI Taxonomy" id="259542"/>
    <lineage>
        <taxon>Eukaryota</taxon>
        <taxon>Metazoa</taxon>
        <taxon>Spiralia</taxon>
        <taxon>Lophotrochozoa</taxon>
        <taxon>Mollusca</taxon>
        <taxon>Gastropoda</taxon>
        <taxon>Heterobranchia</taxon>
        <taxon>Euthyneura</taxon>
        <taxon>Panpulmonata</taxon>
        <taxon>Sacoglossa</taxon>
        <taxon>Placobranchoidea</taxon>
        <taxon>Plakobranchidae</taxon>
        <taxon>Plakobranchus</taxon>
    </lineage>
</organism>
<dbReference type="AlphaFoldDB" id="A0AAV4CEA9"/>